<reference evidence="9" key="1">
    <citation type="submission" date="2021-03" db="EMBL/GenBank/DDBJ databases">
        <authorList>
            <person name="Kanchanasin P."/>
            <person name="Saeng-In P."/>
            <person name="Phongsopitanun W."/>
            <person name="Yuki M."/>
            <person name="Kudo T."/>
            <person name="Ohkuma M."/>
            <person name="Tanasupawat S."/>
        </authorList>
    </citation>
    <scope>NUCLEOTIDE SEQUENCE</scope>
    <source>
        <strain evidence="9">GKU 128</strain>
    </source>
</reference>
<keyword evidence="6 8" id="KW-0472">Membrane</keyword>
<dbReference type="InterPro" id="IPR032808">
    <property type="entry name" value="DoxX"/>
</dbReference>
<gene>
    <name evidence="9" type="ORF">J4573_31950</name>
</gene>
<feature type="region of interest" description="Disordered" evidence="7">
    <location>
        <begin position="166"/>
        <end position="256"/>
    </location>
</feature>
<feature type="transmembrane region" description="Helical" evidence="8">
    <location>
        <begin position="74"/>
        <end position="92"/>
    </location>
</feature>
<protein>
    <submittedName>
        <fullName evidence="9">DoxX family protein</fullName>
    </submittedName>
</protein>
<keyword evidence="3" id="KW-1003">Cell membrane</keyword>
<evidence type="ECO:0000256" key="2">
    <source>
        <dbReference type="ARBA" id="ARBA00006679"/>
    </source>
</evidence>
<feature type="compositionally biased region" description="Low complexity" evidence="7">
    <location>
        <begin position="196"/>
        <end position="216"/>
    </location>
</feature>
<feature type="transmembrane region" description="Helical" evidence="8">
    <location>
        <begin position="47"/>
        <end position="67"/>
    </location>
</feature>
<keyword evidence="10" id="KW-1185">Reference proteome</keyword>
<accession>A0A939PNC2</accession>
<organism evidence="9 10">
    <name type="scientific">Actinomadura barringtoniae</name>
    <dbReference type="NCBI Taxonomy" id="1427535"/>
    <lineage>
        <taxon>Bacteria</taxon>
        <taxon>Bacillati</taxon>
        <taxon>Actinomycetota</taxon>
        <taxon>Actinomycetes</taxon>
        <taxon>Streptosporangiales</taxon>
        <taxon>Thermomonosporaceae</taxon>
        <taxon>Actinomadura</taxon>
    </lineage>
</organism>
<dbReference type="RefSeq" id="WP_208259649.1">
    <property type="nucleotide sequence ID" value="NZ_JAGEOJ010000014.1"/>
</dbReference>
<proteinExistence type="inferred from homology"/>
<dbReference type="Pfam" id="PF07681">
    <property type="entry name" value="DoxX"/>
    <property type="match status" value="1"/>
</dbReference>
<dbReference type="EMBL" id="JAGEOJ010000014">
    <property type="protein sequence ID" value="MBO2451741.1"/>
    <property type="molecule type" value="Genomic_DNA"/>
</dbReference>
<comment type="subcellular location">
    <subcellularLocation>
        <location evidence="1">Cell membrane</location>
        <topology evidence="1">Multi-pass membrane protein</topology>
    </subcellularLocation>
</comment>
<feature type="transmembrane region" description="Helical" evidence="8">
    <location>
        <begin position="112"/>
        <end position="131"/>
    </location>
</feature>
<evidence type="ECO:0000313" key="9">
    <source>
        <dbReference type="EMBL" id="MBO2451741.1"/>
    </source>
</evidence>
<dbReference type="PANTHER" id="PTHR33452">
    <property type="entry name" value="OXIDOREDUCTASE CATD-RELATED"/>
    <property type="match status" value="1"/>
</dbReference>
<evidence type="ECO:0000256" key="4">
    <source>
        <dbReference type="ARBA" id="ARBA00022692"/>
    </source>
</evidence>
<comment type="caution">
    <text evidence="9">The sequence shown here is derived from an EMBL/GenBank/DDBJ whole genome shotgun (WGS) entry which is preliminary data.</text>
</comment>
<evidence type="ECO:0000256" key="5">
    <source>
        <dbReference type="ARBA" id="ARBA00022989"/>
    </source>
</evidence>
<keyword evidence="5 8" id="KW-1133">Transmembrane helix</keyword>
<keyword evidence="4 8" id="KW-0812">Transmembrane</keyword>
<evidence type="ECO:0000256" key="6">
    <source>
        <dbReference type="ARBA" id="ARBA00023136"/>
    </source>
</evidence>
<evidence type="ECO:0000256" key="7">
    <source>
        <dbReference type="SAM" id="MobiDB-lite"/>
    </source>
</evidence>
<feature type="compositionally biased region" description="Basic and acidic residues" evidence="7">
    <location>
        <begin position="241"/>
        <end position="256"/>
    </location>
</feature>
<dbReference type="Proteomes" id="UP000669179">
    <property type="component" value="Unassembled WGS sequence"/>
</dbReference>
<dbReference type="InterPro" id="IPR051907">
    <property type="entry name" value="DoxX-like_oxidoreductase"/>
</dbReference>
<dbReference type="AlphaFoldDB" id="A0A939PNC2"/>
<evidence type="ECO:0000256" key="1">
    <source>
        <dbReference type="ARBA" id="ARBA00004651"/>
    </source>
</evidence>
<evidence type="ECO:0000313" key="10">
    <source>
        <dbReference type="Proteomes" id="UP000669179"/>
    </source>
</evidence>
<feature type="transmembrane region" description="Helical" evidence="8">
    <location>
        <begin position="7"/>
        <end position="27"/>
    </location>
</feature>
<comment type="similarity">
    <text evidence="2">Belongs to the DoxX family.</text>
</comment>
<name>A0A939PNC2_9ACTN</name>
<evidence type="ECO:0000256" key="3">
    <source>
        <dbReference type="ARBA" id="ARBA00022475"/>
    </source>
</evidence>
<dbReference type="PANTHER" id="PTHR33452:SF1">
    <property type="entry name" value="INNER MEMBRANE PROTEIN YPHA-RELATED"/>
    <property type="match status" value="1"/>
</dbReference>
<evidence type="ECO:0000256" key="8">
    <source>
        <dbReference type="SAM" id="Phobius"/>
    </source>
</evidence>
<dbReference type="GO" id="GO:0005886">
    <property type="term" value="C:plasma membrane"/>
    <property type="evidence" value="ECO:0007669"/>
    <property type="project" value="UniProtKB-SubCell"/>
</dbReference>
<sequence length="256" mass="26977">MRERTYDVAAFLARLGVGVVFIAHGWQKLEAGITATGRSFDDMGVPAPTFSAAYAAFAELLGGAALIAGIGLPVAGTLLFLDMAGALVFVHADNGLFLVDGTKVKNGYELVLVLGLASLVFALGGGGRLTLDTWLSGRRRRGDRDRDDFFEPGEQTVIEAIQAAERAETVPVSPAPELPAAPKKAPAAPPPPPRSAPEGRTVAEAATATEPRTAAEILDDDKLVAGRRRKRRSPSSTTQPIKRDHGGKPEKDDSSQ</sequence>